<feature type="transmembrane region" description="Helical" evidence="7">
    <location>
        <begin position="193"/>
        <end position="210"/>
    </location>
</feature>
<keyword evidence="5 7" id="KW-1133">Transmembrane helix</keyword>
<dbReference type="KEGG" id="saca:FFV09_03795"/>
<feature type="transmembrane region" description="Helical" evidence="7">
    <location>
        <begin position="403"/>
        <end position="424"/>
    </location>
</feature>
<feature type="transmembrane region" description="Helical" evidence="7">
    <location>
        <begin position="310"/>
        <end position="337"/>
    </location>
</feature>
<keyword evidence="6 7" id="KW-0472">Membrane</keyword>
<sequence>MQREIQVNERPGFGPGLLLSLQHLFAMFGSTVLVPNLFGVDPSVILLMNGIGTLLYILICKGKIPAYLGSSFAFLGPVGVVLAWSGDHMDNYSKALGAFIVIGIVFVLVALLVKVAGTAWIDFLFPPVVMGCVVALIGLELLPVAADLAGLLGTKDAVTGAVAYNANAIWISIITLSVTVLGAVLFRGFPKIIHILIGIAVGYIVAYLMGEVNTAAVAQADFLSWPDFTTPSWDVAAILTILPAALVVIVEHVGHLLVTSNIVGKDLSKDPGLHRSLLGNGISTVLSGFVGSTPNTTYGENIGVMALTRVYSVFVVGGAAVIAILLSFSGTFSSAIANIPGPVMGGVSLLLFGVIAVSGLRILVEQKVDFSKSVNMLLAALILGVGLSGITLTIGSVSLKGMALATIVGIVVNVVFRLIVLVGLSNEKEEPSTETKTPDL</sequence>
<dbReference type="NCBIfam" id="NF007995">
    <property type="entry name" value="PRK10720.1"/>
    <property type="match status" value="1"/>
</dbReference>
<dbReference type="NCBIfam" id="TIGR00801">
    <property type="entry name" value="ncs2"/>
    <property type="match status" value="1"/>
</dbReference>
<feature type="transmembrane region" description="Helical" evidence="7">
    <location>
        <begin position="376"/>
        <end position="397"/>
    </location>
</feature>
<reference evidence="8 9" key="1">
    <citation type="submission" date="2019-06" db="EMBL/GenBank/DDBJ databases">
        <title>Saccharibacillus brassicae sp. nov., an endophytic bacterium isolated from Chinese cabbage seeds (Brassica pekinensis).</title>
        <authorList>
            <person name="Jiang L."/>
            <person name="Lee J."/>
            <person name="Kim S.W."/>
        </authorList>
    </citation>
    <scope>NUCLEOTIDE SEQUENCE [LARGE SCALE GENOMIC DNA]</scope>
    <source>
        <strain evidence="9">KCTC 43072 / ATSA2</strain>
    </source>
</reference>
<dbReference type="InterPro" id="IPR006043">
    <property type="entry name" value="NCS2"/>
</dbReference>
<dbReference type="OrthoDB" id="9779092at2"/>
<keyword evidence="3" id="KW-0813">Transport</keyword>
<dbReference type="GO" id="GO:0042907">
    <property type="term" value="F:xanthine transmembrane transporter activity"/>
    <property type="evidence" value="ECO:0007669"/>
    <property type="project" value="TreeGrafter"/>
</dbReference>
<dbReference type="EMBL" id="CP041217">
    <property type="protein sequence ID" value="QDH20062.1"/>
    <property type="molecule type" value="Genomic_DNA"/>
</dbReference>
<evidence type="ECO:0000256" key="6">
    <source>
        <dbReference type="ARBA" id="ARBA00023136"/>
    </source>
</evidence>
<protein>
    <submittedName>
        <fullName evidence="8">Uracil permease</fullName>
    </submittedName>
</protein>
<dbReference type="GO" id="GO:0005886">
    <property type="term" value="C:plasma membrane"/>
    <property type="evidence" value="ECO:0007669"/>
    <property type="project" value="TreeGrafter"/>
</dbReference>
<evidence type="ECO:0000256" key="2">
    <source>
        <dbReference type="ARBA" id="ARBA00008821"/>
    </source>
</evidence>
<evidence type="ECO:0000313" key="9">
    <source>
        <dbReference type="Proteomes" id="UP000316968"/>
    </source>
</evidence>
<feature type="transmembrane region" description="Helical" evidence="7">
    <location>
        <begin position="166"/>
        <end position="186"/>
    </location>
</feature>
<feature type="transmembrane region" description="Helical" evidence="7">
    <location>
        <begin position="66"/>
        <end position="84"/>
    </location>
</feature>
<comment type="subcellular location">
    <subcellularLocation>
        <location evidence="1">Membrane</location>
        <topology evidence="1">Multi-pass membrane protein</topology>
    </subcellularLocation>
</comment>
<gene>
    <name evidence="8" type="primary">uraA</name>
    <name evidence="8" type="ORF">FFV09_03795</name>
</gene>
<dbReference type="Pfam" id="PF00860">
    <property type="entry name" value="Xan_ur_permease"/>
    <property type="match status" value="1"/>
</dbReference>
<dbReference type="PANTHER" id="PTHR42810:SF2">
    <property type="entry name" value="PURINE PERMEASE C1399.01C-RELATED"/>
    <property type="match status" value="1"/>
</dbReference>
<dbReference type="RefSeq" id="WP_141446448.1">
    <property type="nucleotide sequence ID" value="NZ_CP041217.1"/>
</dbReference>
<dbReference type="PROSITE" id="PS01116">
    <property type="entry name" value="XANTH_URACIL_PERMASE"/>
    <property type="match status" value="1"/>
</dbReference>
<feature type="transmembrane region" description="Helical" evidence="7">
    <location>
        <begin position="343"/>
        <end position="364"/>
    </location>
</feature>
<keyword evidence="4 7" id="KW-0812">Transmembrane</keyword>
<feature type="transmembrane region" description="Helical" evidence="7">
    <location>
        <begin position="12"/>
        <end position="34"/>
    </location>
</feature>
<evidence type="ECO:0000256" key="7">
    <source>
        <dbReference type="SAM" id="Phobius"/>
    </source>
</evidence>
<evidence type="ECO:0000256" key="4">
    <source>
        <dbReference type="ARBA" id="ARBA00022692"/>
    </source>
</evidence>
<comment type="similarity">
    <text evidence="2">Belongs to the nucleobase:cation symporter-2 (NCS2) (TC 2.A.40) family.</text>
</comment>
<evidence type="ECO:0000256" key="5">
    <source>
        <dbReference type="ARBA" id="ARBA00022989"/>
    </source>
</evidence>
<keyword evidence="9" id="KW-1185">Reference proteome</keyword>
<feature type="transmembrane region" description="Helical" evidence="7">
    <location>
        <begin position="230"/>
        <end position="250"/>
    </location>
</feature>
<dbReference type="PANTHER" id="PTHR42810">
    <property type="entry name" value="PURINE PERMEASE C1399.01C-RELATED"/>
    <property type="match status" value="1"/>
</dbReference>
<dbReference type="AlphaFoldDB" id="A0A4Y6UQZ4"/>
<feature type="transmembrane region" description="Helical" evidence="7">
    <location>
        <begin position="40"/>
        <end position="59"/>
    </location>
</feature>
<feature type="transmembrane region" description="Helical" evidence="7">
    <location>
        <begin position="96"/>
        <end position="116"/>
    </location>
</feature>
<feature type="transmembrane region" description="Helical" evidence="7">
    <location>
        <begin position="123"/>
        <end position="146"/>
    </location>
</feature>
<accession>A0A4Y6UQZ4</accession>
<evidence type="ECO:0000256" key="3">
    <source>
        <dbReference type="ARBA" id="ARBA00022448"/>
    </source>
</evidence>
<evidence type="ECO:0000313" key="8">
    <source>
        <dbReference type="EMBL" id="QDH20062.1"/>
    </source>
</evidence>
<proteinExistence type="inferred from homology"/>
<name>A0A4Y6UQZ4_SACBS</name>
<organism evidence="8 9">
    <name type="scientific">Saccharibacillus brassicae</name>
    <dbReference type="NCBI Taxonomy" id="2583377"/>
    <lineage>
        <taxon>Bacteria</taxon>
        <taxon>Bacillati</taxon>
        <taxon>Bacillota</taxon>
        <taxon>Bacilli</taxon>
        <taxon>Bacillales</taxon>
        <taxon>Paenibacillaceae</taxon>
        <taxon>Saccharibacillus</taxon>
    </lineage>
</organism>
<evidence type="ECO:0000256" key="1">
    <source>
        <dbReference type="ARBA" id="ARBA00004141"/>
    </source>
</evidence>
<dbReference type="Proteomes" id="UP000316968">
    <property type="component" value="Chromosome"/>
</dbReference>
<dbReference type="InterPro" id="IPR006042">
    <property type="entry name" value="Xan_ur_permease"/>
</dbReference>